<accession>A0A0V1PT14</accession>
<comment type="function">
    <text evidence="8">Cleaves the gamma-glutamyl peptide bond of glutathione and glutathione conjugates.</text>
</comment>
<dbReference type="EC" id="3.4.19.13" evidence="8"/>
<reference evidence="10 11" key="1">
    <citation type="submission" date="2015-11" db="EMBL/GenBank/DDBJ databases">
        <title>The genome of Debaryomyces fabryi.</title>
        <authorList>
            <person name="Tafer H."/>
            <person name="Lopandic K."/>
        </authorList>
    </citation>
    <scope>NUCLEOTIDE SEQUENCE [LARGE SCALE GENOMIC DNA]</scope>
    <source>
        <strain evidence="10 11">CBS 789</strain>
    </source>
</reference>
<name>A0A0V1PT14_9ASCO</name>
<dbReference type="InterPro" id="IPR000101">
    <property type="entry name" value="GGT_peptidase"/>
</dbReference>
<keyword evidence="9" id="KW-0472">Membrane</keyword>
<evidence type="ECO:0000256" key="7">
    <source>
        <dbReference type="PIRSR" id="PIRSR600101-2"/>
    </source>
</evidence>
<dbReference type="InterPro" id="IPR043137">
    <property type="entry name" value="GGT_ssub_C"/>
</dbReference>
<feature type="binding site" evidence="7">
    <location>
        <begin position="457"/>
        <end position="459"/>
    </location>
    <ligand>
        <name>L-glutamate</name>
        <dbReference type="ChEBI" id="CHEBI:29985"/>
    </ligand>
</feature>
<evidence type="ECO:0000256" key="3">
    <source>
        <dbReference type="ARBA" id="ARBA00005115"/>
    </source>
</evidence>
<evidence type="ECO:0000256" key="4">
    <source>
        <dbReference type="ARBA" id="ARBA00009381"/>
    </source>
</evidence>
<dbReference type="PANTHER" id="PTHR11686">
    <property type="entry name" value="GAMMA GLUTAMYL TRANSPEPTIDASE"/>
    <property type="match status" value="1"/>
</dbReference>
<evidence type="ECO:0000256" key="6">
    <source>
        <dbReference type="PIRSR" id="PIRSR600101-1"/>
    </source>
</evidence>
<dbReference type="Gene3D" id="1.10.246.130">
    <property type="match status" value="1"/>
</dbReference>
<evidence type="ECO:0000256" key="5">
    <source>
        <dbReference type="ARBA" id="ARBA00047417"/>
    </source>
</evidence>
<sequence>MEVLEKRKRGIEYKYLDSFRHFRRFVLLTFVLFAIGWFAVKPVKQHEFDYSIFYNINRDPVGDPIGQPTLNPSKEQLQIGSKAMVSSDVPLCSTMGKEILQRGGNAADAGVTVALCIGSVNLHSSGIGGGGYIVSSLKEKEEVISIDAREAAPQKAFKEMYHKSVVLSKIGGLAIAVPGELKGLYELYTRHGSGKLSWEALIEPVIKLNRKGFHCSEILDRAIKFQMGLVFPILPSLAEDWDFVFKNKTERQLIDEGDLIIRPALADTLSIIAQNGSSDIFYDPNGPIVQSLIETSNRFGGIIAADDFASYDVRVENALTLNFTVHNETYKVYTSSGVSSGLALLSGLNLYEKLAENDGPVLQTHKLVECMKWMASARSNFGDFTLHTSNSTFRNNLINRYTSDKWAEHIITSGAYSDNNTFPWKHYNPKYELTEPHGTSHFSIIDSDDNAMAMTTTVNLVFGSMVYDNQTGIILNNEMDDFSIPGAPNAFNLTPSVYNYIEPFKRPLSSTSPTIIMSLVNDTFIPDLVIGAAGGSRITTAVFHAIVRIMCEKLPLLDAIAFPRLHHQLIPQHIMVENLTVFEMQHHNISERMHELGHDLLSSGPLTAMNGIKRILFGSKSEWHGVSDYWRKRGKADGY</sequence>
<gene>
    <name evidence="10" type="ORF">AC631_04841</name>
</gene>
<comment type="catalytic activity">
    <reaction evidence="2 8">
        <text>glutathione + H2O = L-cysteinylglycine + L-glutamate</text>
        <dbReference type="Rhea" id="RHEA:28807"/>
        <dbReference type="ChEBI" id="CHEBI:15377"/>
        <dbReference type="ChEBI" id="CHEBI:29985"/>
        <dbReference type="ChEBI" id="CHEBI:57925"/>
        <dbReference type="ChEBI" id="CHEBI:61694"/>
        <dbReference type="EC" id="3.4.19.13"/>
    </reaction>
</comment>
<evidence type="ECO:0000256" key="1">
    <source>
        <dbReference type="ARBA" id="ARBA00001049"/>
    </source>
</evidence>
<dbReference type="UniPathway" id="UPA00204"/>
<dbReference type="RefSeq" id="XP_015465507.1">
    <property type="nucleotide sequence ID" value="XM_015613670.1"/>
</dbReference>
<dbReference type="GO" id="GO:0006751">
    <property type="term" value="P:glutathione catabolic process"/>
    <property type="evidence" value="ECO:0007669"/>
    <property type="project" value="UniProtKB-UniRule"/>
</dbReference>
<evidence type="ECO:0000256" key="9">
    <source>
        <dbReference type="SAM" id="Phobius"/>
    </source>
</evidence>
<evidence type="ECO:0000256" key="2">
    <source>
        <dbReference type="ARBA" id="ARBA00001089"/>
    </source>
</evidence>
<keyword evidence="9" id="KW-1133">Transmembrane helix</keyword>
<dbReference type="OrthoDB" id="1081007at2759"/>
<comment type="similarity">
    <text evidence="4">Belongs to the gamma-glutamyltransferase family.</text>
</comment>
<feature type="binding site" evidence="7">
    <location>
        <position position="149"/>
    </location>
    <ligand>
        <name>L-glutamate</name>
        <dbReference type="ChEBI" id="CHEBI:29985"/>
    </ligand>
</feature>
<dbReference type="EMBL" id="LMYN01000146">
    <property type="protein sequence ID" value="KRZ99404.1"/>
    <property type="molecule type" value="Genomic_DNA"/>
</dbReference>
<keyword evidence="9" id="KW-0812">Transmembrane</keyword>
<feature type="transmembrane region" description="Helical" evidence="9">
    <location>
        <begin position="21"/>
        <end position="40"/>
    </location>
</feature>
<dbReference type="SUPFAM" id="SSF56235">
    <property type="entry name" value="N-terminal nucleophile aminohydrolases (Ntn hydrolases)"/>
    <property type="match status" value="1"/>
</dbReference>
<evidence type="ECO:0000313" key="10">
    <source>
        <dbReference type="EMBL" id="KRZ99404.1"/>
    </source>
</evidence>
<evidence type="ECO:0000256" key="8">
    <source>
        <dbReference type="RuleBase" id="RU368068"/>
    </source>
</evidence>
<proteinExistence type="inferred from homology"/>
<dbReference type="FunFam" id="3.60.20.40:FF:000001">
    <property type="entry name" value="Gamma-glutamyltranspeptidase 1"/>
    <property type="match status" value="1"/>
</dbReference>
<dbReference type="PRINTS" id="PR01210">
    <property type="entry name" value="GGTRANSPTASE"/>
</dbReference>
<comment type="catalytic activity">
    <reaction evidence="1 8">
        <text>an S-substituted glutathione + H2O = an S-substituted L-cysteinylglycine + L-glutamate</text>
        <dbReference type="Rhea" id="RHEA:59468"/>
        <dbReference type="ChEBI" id="CHEBI:15377"/>
        <dbReference type="ChEBI" id="CHEBI:29985"/>
        <dbReference type="ChEBI" id="CHEBI:90779"/>
        <dbReference type="ChEBI" id="CHEBI:143103"/>
        <dbReference type="EC" id="3.4.19.13"/>
    </reaction>
</comment>
<comment type="caution">
    <text evidence="10">The sequence shown here is derived from an EMBL/GenBank/DDBJ whole genome shotgun (WGS) entry which is preliminary data.</text>
</comment>
<comment type="pathway">
    <text evidence="3 8">Sulfur metabolism; glutathione metabolism.</text>
</comment>
<organism evidence="10 11">
    <name type="scientific">Debaryomyces fabryi</name>
    <dbReference type="NCBI Taxonomy" id="58627"/>
    <lineage>
        <taxon>Eukaryota</taxon>
        <taxon>Fungi</taxon>
        <taxon>Dikarya</taxon>
        <taxon>Ascomycota</taxon>
        <taxon>Saccharomycotina</taxon>
        <taxon>Pichiomycetes</taxon>
        <taxon>Debaryomycetaceae</taxon>
        <taxon>Debaryomyces</taxon>
    </lineage>
</organism>
<keyword evidence="8" id="KW-0012">Acyltransferase</keyword>
<comment type="catalytic activity">
    <reaction evidence="5 8">
        <text>an N-terminal (5-L-glutamyl)-[peptide] + an alpha-amino acid = 5-L-glutamyl amino acid + an N-terminal L-alpha-aminoacyl-[peptide]</text>
        <dbReference type="Rhea" id="RHEA:23904"/>
        <dbReference type="Rhea" id="RHEA-COMP:9780"/>
        <dbReference type="Rhea" id="RHEA-COMP:9795"/>
        <dbReference type="ChEBI" id="CHEBI:77644"/>
        <dbReference type="ChEBI" id="CHEBI:78597"/>
        <dbReference type="ChEBI" id="CHEBI:78599"/>
        <dbReference type="ChEBI" id="CHEBI:78608"/>
        <dbReference type="EC" id="2.3.2.2"/>
    </reaction>
</comment>
<dbReference type="Gene3D" id="3.60.20.40">
    <property type="match status" value="1"/>
</dbReference>
<dbReference type="Proteomes" id="UP000054251">
    <property type="component" value="Unassembled WGS sequence"/>
</dbReference>
<dbReference type="GeneID" id="26841850"/>
<dbReference type="InterPro" id="IPR043138">
    <property type="entry name" value="GGT_lsub"/>
</dbReference>
<dbReference type="Pfam" id="PF01019">
    <property type="entry name" value="G_glu_transpept"/>
    <property type="match status" value="1"/>
</dbReference>
<dbReference type="InterPro" id="IPR029055">
    <property type="entry name" value="Ntn_hydrolases_N"/>
</dbReference>
<protein>
    <recommendedName>
        <fullName evidence="8">Glutathione hydrolase</fullName>
        <ecNumber evidence="8">2.3.2.2</ecNumber>
        <ecNumber evidence="8">3.4.19.13</ecNumber>
    </recommendedName>
    <alternativeName>
        <fullName evidence="8">Gamma-glutamyltransferase</fullName>
    </alternativeName>
    <alternativeName>
        <fullName evidence="8">Gamma-glutamyltranspeptidase</fullName>
    </alternativeName>
</protein>
<dbReference type="PANTHER" id="PTHR11686:SF9">
    <property type="entry name" value="RE13973P"/>
    <property type="match status" value="1"/>
</dbReference>
<dbReference type="NCBIfam" id="TIGR00066">
    <property type="entry name" value="g_glut_trans"/>
    <property type="match status" value="1"/>
</dbReference>
<feature type="active site" description="Nucleophile" evidence="6">
    <location>
        <position position="439"/>
    </location>
</feature>
<feature type="binding site" evidence="7">
    <location>
        <position position="481"/>
    </location>
    <ligand>
        <name>L-glutamate</name>
        <dbReference type="ChEBI" id="CHEBI:29985"/>
    </ligand>
</feature>
<feature type="binding site" evidence="7">
    <location>
        <position position="535"/>
    </location>
    <ligand>
        <name>L-glutamate</name>
        <dbReference type="ChEBI" id="CHEBI:29985"/>
    </ligand>
</feature>
<dbReference type="GO" id="GO:0036374">
    <property type="term" value="F:glutathione hydrolase activity"/>
    <property type="evidence" value="ECO:0007669"/>
    <property type="project" value="UniProtKB-UniRule"/>
</dbReference>
<dbReference type="GO" id="GO:0000324">
    <property type="term" value="C:fungal-type vacuole"/>
    <property type="evidence" value="ECO:0007669"/>
    <property type="project" value="TreeGrafter"/>
</dbReference>
<feature type="binding site" evidence="7">
    <location>
        <begin position="509"/>
        <end position="510"/>
    </location>
    <ligand>
        <name>L-glutamate</name>
        <dbReference type="ChEBI" id="CHEBI:29985"/>
    </ligand>
</feature>
<keyword evidence="8" id="KW-0378">Hydrolase</keyword>
<keyword evidence="11" id="KW-1185">Reference proteome</keyword>
<keyword evidence="8" id="KW-0808">Transferase</keyword>
<dbReference type="GO" id="GO:0103068">
    <property type="term" value="F:leukotriene C4 gamma-glutamyl transferase activity"/>
    <property type="evidence" value="ECO:0007669"/>
    <property type="project" value="UniProtKB-EC"/>
</dbReference>
<dbReference type="GO" id="GO:0005886">
    <property type="term" value="C:plasma membrane"/>
    <property type="evidence" value="ECO:0007669"/>
    <property type="project" value="TreeGrafter"/>
</dbReference>
<dbReference type="AlphaFoldDB" id="A0A0V1PT14"/>
<dbReference type="EC" id="2.3.2.2" evidence="8"/>
<evidence type="ECO:0000313" key="11">
    <source>
        <dbReference type="Proteomes" id="UP000054251"/>
    </source>
</evidence>